<organism evidence="2 3">
    <name type="scientific">Nephila pilipes</name>
    <name type="common">Giant wood spider</name>
    <name type="synonym">Nephila maculata</name>
    <dbReference type="NCBI Taxonomy" id="299642"/>
    <lineage>
        <taxon>Eukaryota</taxon>
        <taxon>Metazoa</taxon>
        <taxon>Ecdysozoa</taxon>
        <taxon>Arthropoda</taxon>
        <taxon>Chelicerata</taxon>
        <taxon>Arachnida</taxon>
        <taxon>Araneae</taxon>
        <taxon>Araneomorphae</taxon>
        <taxon>Entelegynae</taxon>
        <taxon>Araneoidea</taxon>
        <taxon>Nephilidae</taxon>
        <taxon>Nephila</taxon>
    </lineage>
</organism>
<keyword evidence="3" id="KW-1185">Reference proteome</keyword>
<evidence type="ECO:0000313" key="3">
    <source>
        <dbReference type="Proteomes" id="UP000887013"/>
    </source>
</evidence>
<dbReference type="EMBL" id="BMAW01098582">
    <property type="protein sequence ID" value="GFS85519.1"/>
    <property type="molecule type" value="Genomic_DNA"/>
</dbReference>
<proteinExistence type="predicted"/>
<name>A0A8X6MZB3_NEPPI</name>
<dbReference type="Proteomes" id="UP000887013">
    <property type="component" value="Unassembled WGS sequence"/>
</dbReference>
<gene>
    <name evidence="2" type="ORF">NPIL_150451</name>
</gene>
<feature type="region of interest" description="Disordered" evidence="1">
    <location>
        <begin position="1"/>
        <end position="27"/>
    </location>
</feature>
<protein>
    <submittedName>
        <fullName evidence="2">Uncharacterized protein</fullName>
    </submittedName>
</protein>
<evidence type="ECO:0000313" key="2">
    <source>
        <dbReference type="EMBL" id="GFS85519.1"/>
    </source>
</evidence>
<dbReference type="AlphaFoldDB" id="A0A8X6MZB3"/>
<comment type="caution">
    <text evidence="2">The sequence shown here is derived from an EMBL/GenBank/DDBJ whole genome shotgun (WGS) entry which is preliminary data.</text>
</comment>
<sequence>METGREDEKLLGKESASVSSKLASRERRVGGGLVAGAEEREYDVSSWTFFPQRNKLVGRRLCFWLECAVLLSALL</sequence>
<evidence type="ECO:0000256" key="1">
    <source>
        <dbReference type="SAM" id="MobiDB-lite"/>
    </source>
</evidence>
<feature type="compositionally biased region" description="Basic and acidic residues" evidence="1">
    <location>
        <begin position="1"/>
        <end position="12"/>
    </location>
</feature>
<accession>A0A8X6MZB3</accession>
<reference evidence="2" key="1">
    <citation type="submission" date="2020-08" db="EMBL/GenBank/DDBJ databases">
        <title>Multicomponent nature underlies the extraordinary mechanical properties of spider dragline silk.</title>
        <authorList>
            <person name="Kono N."/>
            <person name="Nakamura H."/>
            <person name="Mori M."/>
            <person name="Yoshida Y."/>
            <person name="Ohtoshi R."/>
            <person name="Malay A.D."/>
            <person name="Moran D.A.P."/>
            <person name="Tomita M."/>
            <person name="Numata K."/>
            <person name="Arakawa K."/>
        </authorList>
    </citation>
    <scope>NUCLEOTIDE SEQUENCE</scope>
</reference>